<organism evidence="2 3">
    <name type="scientific">Undibacterium umbellatum</name>
    <dbReference type="NCBI Taxonomy" id="2762300"/>
    <lineage>
        <taxon>Bacteria</taxon>
        <taxon>Pseudomonadati</taxon>
        <taxon>Pseudomonadota</taxon>
        <taxon>Betaproteobacteria</taxon>
        <taxon>Burkholderiales</taxon>
        <taxon>Oxalobacteraceae</taxon>
        <taxon>Undibacterium</taxon>
    </lineage>
</organism>
<sequence length="474" mass="51567">MAVSANGVAGDPTDQRSQLRNGNAAEWYKQFGRTGDQAGIDYWNREIANKGQELAQRAFYQAASDNLISGRGVGTVQESGSVHTNGISAADFYTPFGKVGDQAGIDYWNKEIKTKGIVSAREAFQVAAAQNMVSGKGIGSGNIQSAASTQANDATSIEASNAGSKSGTANGMPTAEYLAAQNARMAALGNVGGPYQAGDLGMPGASGRPDYEQKLAAMRMQSELATAAANRQKQLAVKPFDSVPSSGMYASDPLIDMQRRIAEAQSMNPAQQEFLRQQMFQLAPQQLQQLGGIDEEHQTYAKAYNNGAYNNAQQQLFNLRQAYGMAGMETPANQQQTAQAQQQQAQNPYVQPFQRTDAYNKAVNTDWSSPNQPGAQDYWHNQGAWGQQQANQQSQEGHPNPYSYGVQNSHLQNPFQQYQQNPYGLHSQQNQQNPYGQQNQGFQNSFQQPKGLLDQGQQLVSQNRYGLLSAYGSR</sequence>
<proteinExistence type="predicted"/>
<reference evidence="2 3" key="1">
    <citation type="submission" date="2020-08" db="EMBL/GenBank/DDBJ databases">
        <title>Novel species isolated from subtropical streams in China.</title>
        <authorList>
            <person name="Lu H."/>
        </authorList>
    </citation>
    <scope>NUCLEOTIDE SEQUENCE [LARGE SCALE GENOMIC DNA]</scope>
    <source>
        <strain evidence="2 3">NL8W</strain>
    </source>
</reference>
<feature type="region of interest" description="Disordered" evidence="1">
    <location>
        <begin position="384"/>
        <end position="408"/>
    </location>
</feature>
<feature type="region of interest" description="Disordered" evidence="1">
    <location>
        <begin position="1"/>
        <end position="20"/>
    </location>
</feature>
<evidence type="ECO:0000313" key="3">
    <source>
        <dbReference type="Proteomes" id="UP000646911"/>
    </source>
</evidence>
<keyword evidence="3" id="KW-1185">Reference proteome</keyword>
<feature type="region of interest" description="Disordered" evidence="1">
    <location>
        <begin position="425"/>
        <end position="459"/>
    </location>
</feature>
<dbReference type="EMBL" id="JACOFX010000020">
    <property type="protein sequence ID" value="MBC3910849.1"/>
    <property type="molecule type" value="Genomic_DNA"/>
</dbReference>
<evidence type="ECO:0000313" key="2">
    <source>
        <dbReference type="EMBL" id="MBC3910849.1"/>
    </source>
</evidence>
<dbReference type="Proteomes" id="UP000646911">
    <property type="component" value="Unassembled WGS sequence"/>
</dbReference>
<feature type="compositionally biased region" description="Low complexity" evidence="1">
    <location>
        <begin position="384"/>
        <end position="395"/>
    </location>
</feature>
<dbReference type="RefSeq" id="WP_186956420.1">
    <property type="nucleotide sequence ID" value="NZ_JACOFX010000020.1"/>
</dbReference>
<gene>
    <name evidence="2" type="ORF">H8L47_25075</name>
</gene>
<feature type="compositionally biased region" description="Low complexity" evidence="1">
    <location>
        <begin position="425"/>
        <end position="448"/>
    </location>
</feature>
<evidence type="ECO:0000256" key="1">
    <source>
        <dbReference type="SAM" id="MobiDB-lite"/>
    </source>
</evidence>
<name>A0ABR6ZGI7_9BURK</name>
<protein>
    <submittedName>
        <fullName evidence="2">Uncharacterized protein</fullName>
    </submittedName>
</protein>
<accession>A0ABR6ZGI7</accession>
<comment type="caution">
    <text evidence="2">The sequence shown here is derived from an EMBL/GenBank/DDBJ whole genome shotgun (WGS) entry which is preliminary data.</text>
</comment>